<dbReference type="SUPFAM" id="SSF52172">
    <property type="entry name" value="CheY-like"/>
    <property type="match status" value="1"/>
</dbReference>
<evidence type="ECO:0000259" key="3">
    <source>
        <dbReference type="PROSITE" id="PS50930"/>
    </source>
</evidence>
<evidence type="ECO:0000313" key="4">
    <source>
        <dbReference type="EMBL" id="PRY89067.1"/>
    </source>
</evidence>
<keyword evidence="5" id="KW-1185">Reference proteome</keyword>
<dbReference type="EMBL" id="PVTR01000003">
    <property type="protein sequence ID" value="PRY89067.1"/>
    <property type="molecule type" value="Genomic_DNA"/>
</dbReference>
<dbReference type="Gene3D" id="2.40.50.1020">
    <property type="entry name" value="LytTr DNA-binding domain"/>
    <property type="match status" value="1"/>
</dbReference>
<dbReference type="OrthoDB" id="1646880at2"/>
<dbReference type="InterPro" id="IPR007492">
    <property type="entry name" value="LytTR_DNA-bd_dom"/>
</dbReference>
<comment type="caution">
    <text evidence="4">The sequence shown here is derived from an EMBL/GenBank/DDBJ whole genome shotgun (WGS) entry which is preliminary data.</text>
</comment>
<dbReference type="PANTHER" id="PTHR37299:SF1">
    <property type="entry name" value="STAGE 0 SPORULATION PROTEIN A HOMOLOG"/>
    <property type="match status" value="1"/>
</dbReference>
<proteinExistence type="predicted"/>
<dbReference type="InterPro" id="IPR001789">
    <property type="entry name" value="Sig_transdc_resp-reg_receiver"/>
</dbReference>
<dbReference type="Pfam" id="PF00072">
    <property type="entry name" value="Response_reg"/>
    <property type="match status" value="1"/>
</dbReference>
<dbReference type="PROSITE" id="PS50110">
    <property type="entry name" value="RESPONSE_REGULATORY"/>
    <property type="match status" value="1"/>
</dbReference>
<dbReference type="PANTHER" id="PTHR37299">
    <property type="entry name" value="TRANSCRIPTIONAL REGULATOR-RELATED"/>
    <property type="match status" value="1"/>
</dbReference>
<dbReference type="GO" id="GO:0003677">
    <property type="term" value="F:DNA binding"/>
    <property type="evidence" value="ECO:0007669"/>
    <property type="project" value="InterPro"/>
</dbReference>
<dbReference type="RefSeq" id="WP_106132851.1">
    <property type="nucleotide sequence ID" value="NZ_PVTR01000003.1"/>
</dbReference>
<feature type="domain" description="Response regulatory" evidence="2">
    <location>
        <begin position="3"/>
        <end position="114"/>
    </location>
</feature>
<dbReference type="GO" id="GO:0000156">
    <property type="term" value="F:phosphorelay response regulator activity"/>
    <property type="evidence" value="ECO:0007669"/>
    <property type="project" value="InterPro"/>
</dbReference>
<accession>A0A2T0WQW2</accession>
<dbReference type="FunFam" id="3.40.50.2300:FF:000051">
    <property type="entry name" value="Two-component response regulator yehT"/>
    <property type="match status" value="1"/>
</dbReference>
<gene>
    <name evidence="4" type="ORF">CLW00_103189</name>
</gene>
<dbReference type="Proteomes" id="UP000238157">
    <property type="component" value="Unassembled WGS sequence"/>
</dbReference>
<feature type="modified residue" description="4-aspartylphosphate" evidence="1">
    <location>
        <position position="54"/>
    </location>
</feature>
<dbReference type="InterPro" id="IPR011006">
    <property type="entry name" value="CheY-like_superfamily"/>
</dbReference>
<evidence type="ECO:0000313" key="5">
    <source>
        <dbReference type="Proteomes" id="UP000238157"/>
    </source>
</evidence>
<sequence>MIRTIIIDDEPLATDIIREYLADFSEFEIVAVCYNGFEGLKAIQAFQPDLIFLDIQMPKINGLELLELLEDPPAVIFTTAFDEYAMKAFDAHAIDYLLKPISKPRFAKALEKYAQINQVSATESKRIEEENLNQESKNRIVLKVKNEIKIIPISEVIFLEANDDYVNIHTKEGKFLKNKTLTFYEKNLDASQFVRTHRSYIVKINEINKIEPYEKDAYQLILKNGSKIPVSRTGYPKLKSALGI</sequence>
<dbReference type="Gene3D" id="3.40.50.2300">
    <property type="match status" value="1"/>
</dbReference>
<evidence type="ECO:0000256" key="1">
    <source>
        <dbReference type="PROSITE-ProRule" id="PRU00169"/>
    </source>
</evidence>
<keyword evidence="1" id="KW-0597">Phosphoprotein</keyword>
<organism evidence="4 5">
    <name type="scientific">Mongoliibacter ruber</name>
    <dbReference type="NCBI Taxonomy" id="1750599"/>
    <lineage>
        <taxon>Bacteria</taxon>
        <taxon>Pseudomonadati</taxon>
        <taxon>Bacteroidota</taxon>
        <taxon>Cytophagia</taxon>
        <taxon>Cytophagales</taxon>
        <taxon>Cyclobacteriaceae</taxon>
        <taxon>Mongoliibacter</taxon>
    </lineage>
</organism>
<name>A0A2T0WQW2_9BACT</name>
<dbReference type="SMART" id="SM00850">
    <property type="entry name" value="LytTR"/>
    <property type="match status" value="1"/>
</dbReference>
<dbReference type="PROSITE" id="PS50930">
    <property type="entry name" value="HTH_LYTTR"/>
    <property type="match status" value="1"/>
</dbReference>
<dbReference type="Pfam" id="PF04397">
    <property type="entry name" value="LytTR"/>
    <property type="match status" value="1"/>
</dbReference>
<reference evidence="4 5" key="1">
    <citation type="submission" date="2018-03" db="EMBL/GenBank/DDBJ databases">
        <title>Genomic Encyclopedia of Archaeal and Bacterial Type Strains, Phase II (KMG-II): from individual species to whole genera.</title>
        <authorList>
            <person name="Goeker M."/>
        </authorList>
    </citation>
    <scope>NUCLEOTIDE SEQUENCE [LARGE SCALE GENOMIC DNA]</scope>
    <source>
        <strain evidence="4 5">DSM 27929</strain>
    </source>
</reference>
<dbReference type="InterPro" id="IPR046947">
    <property type="entry name" value="LytR-like"/>
</dbReference>
<protein>
    <submittedName>
        <fullName evidence="4">Two-component system LytT family response regulator</fullName>
    </submittedName>
</protein>
<dbReference type="AlphaFoldDB" id="A0A2T0WQW2"/>
<evidence type="ECO:0000259" key="2">
    <source>
        <dbReference type="PROSITE" id="PS50110"/>
    </source>
</evidence>
<feature type="domain" description="HTH LytTR-type" evidence="3">
    <location>
        <begin position="140"/>
        <end position="244"/>
    </location>
</feature>
<dbReference type="SMART" id="SM00448">
    <property type="entry name" value="REC"/>
    <property type="match status" value="1"/>
</dbReference>